<dbReference type="Pfam" id="PF00140">
    <property type="entry name" value="Sigma70_r1_2"/>
    <property type="match status" value="1"/>
</dbReference>
<dbReference type="GO" id="GO:0016987">
    <property type="term" value="F:sigma factor activity"/>
    <property type="evidence" value="ECO:0007669"/>
    <property type="project" value="UniProtKB-KW"/>
</dbReference>
<dbReference type="PANTHER" id="PTHR30603:SF47">
    <property type="entry name" value="RNA POLYMERASE SIGMA FACTOR SIGD, CHLOROPLASTIC"/>
    <property type="match status" value="1"/>
</dbReference>
<dbReference type="GO" id="GO:0006352">
    <property type="term" value="P:DNA-templated transcription initiation"/>
    <property type="evidence" value="ECO:0007669"/>
    <property type="project" value="InterPro"/>
</dbReference>
<dbReference type="SUPFAM" id="SSF88946">
    <property type="entry name" value="Sigma2 domain of RNA polymerase sigma factors"/>
    <property type="match status" value="1"/>
</dbReference>
<evidence type="ECO:0000259" key="8">
    <source>
        <dbReference type="Pfam" id="PF04545"/>
    </source>
</evidence>
<dbReference type="InterPro" id="IPR013325">
    <property type="entry name" value="RNA_pol_sigma_r2"/>
</dbReference>
<dbReference type="Pfam" id="PF04539">
    <property type="entry name" value="Sigma70_r3"/>
    <property type="match status" value="1"/>
</dbReference>
<keyword evidence="10" id="KW-1185">Reference proteome</keyword>
<evidence type="ECO:0000256" key="1">
    <source>
        <dbReference type="ARBA" id="ARBA00023015"/>
    </source>
</evidence>
<dbReference type="Pfam" id="PF04545">
    <property type="entry name" value="Sigma70_r4"/>
    <property type="match status" value="1"/>
</dbReference>
<dbReference type="InterPro" id="IPR000943">
    <property type="entry name" value="RNA_pol_sigma70"/>
</dbReference>
<dbReference type="NCBIfam" id="TIGR02937">
    <property type="entry name" value="sigma70-ECF"/>
    <property type="match status" value="1"/>
</dbReference>
<dbReference type="InterPro" id="IPR007627">
    <property type="entry name" value="RNA_pol_sigma70_r2"/>
</dbReference>
<evidence type="ECO:0000256" key="4">
    <source>
        <dbReference type="ARBA" id="ARBA00023163"/>
    </source>
</evidence>
<gene>
    <name evidence="9" type="ORF">CPT03_13665</name>
</gene>
<dbReference type="AlphaFoldDB" id="A0A2D1U7B1"/>
<dbReference type="PANTHER" id="PTHR30603">
    <property type="entry name" value="RNA POLYMERASE SIGMA FACTOR RPO"/>
    <property type="match status" value="1"/>
</dbReference>
<reference evidence="9 10" key="1">
    <citation type="submission" date="2017-10" db="EMBL/GenBank/DDBJ databases">
        <title>Whole genome of Pedobacter ginsengisoli T01R-27 isolated from tomato rhizosphere.</title>
        <authorList>
            <person name="Weon H.-Y."/>
            <person name="Lee S.A."/>
            <person name="Sang M.K."/>
            <person name="Song J."/>
        </authorList>
    </citation>
    <scope>NUCLEOTIDE SEQUENCE [LARGE SCALE GENOMIC DNA]</scope>
    <source>
        <strain evidence="9 10">T01R-27</strain>
    </source>
</reference>
<keyword evidence="4" id="KW-0804">Transcription</keyword>
<keyword evidence="3" id="KW-0238">DNA-binding</keyword>
<dbReference type="InterPro" id="IPR036388">
    <property type="entry name" value="WH-like_DNA-bd_sf"/>
</dbReference>
<evidence type="ECO:0000259" key="6">
    <source>
        <dbReference type="Pfam" id="PF04539"/>
    </source>
</evidence>
<evidence type="ECO:0000256" key="2">
    <source>
        <dbReference type="ARBA" id="ARBA00023082"/>
    </source>
</evidence>
<dbReference type="SUPFAM" id="SSF88659">
    <property type="entry name" value="Sigma3 and sigma4 domains of RNA polymerase sigma factors"/>
    <property type="match status" value="2"/>
</dbReference>
<dbReference type="GO" id="GO:0003677">
    <property type="term" value="F:DNA binding"/>
    <property type="evidence" value="ECO:0007669"/>
    <property type="project" value="UniProtKB-KW"/>
</dbReference>
<feature type="domain" description="RNA polymerase sigma-70 region 2" evidence="7">
    <location>
        <begin position="54"/>
        <end position="118"/>
    </location>
</feature>
<sequence>MRDIRIEQAFMKRDEVSLNRYLSEVSRIQLLKPEEEGQLAKRIKEGDEAAVQKLVSANLRFVISVAKKYQGQGLPLSDLINEGNIGLLNAARRFDETKGFKFISYAVWWIRQAIMMAMSEQIRIIRVPMNQILAVQKIRSCQLALAQDLEREPSLAEIAELSEIKEIAVLNHLGWNFITKSLDEKLNEDSEQEFSAYLEDPNATASDEEMIRLSMQADIDHLLGVLTKREKIIIKGLYGLGGQRLMSIEEVAEQNDISRERVRQIKAASIVKLKKYAPKRLTEHFQK</sequence>
<evidence type="ECO:0000313" key="10">
    <source>
        <dbReference type="Proteomes" id="UP000223749"/>
    </source>
</evidence>
<keyword evidence="1" id="KW-0805">Transcription regulation</keyword>
<dbReference type="InterPro" id="IPR013324">
    <property type="entry name" value="RNA_pol_sigma_r3/r4-like"/>
</dbReference>
<organism evidence="9 10">
    <name type="scientific">Pedobacter ginsengisoli</name>
    <dbReference type="NCBI Taxonomy" id="363852"/>
    <lineage>
        <taxon>Bacteria</taxon>
        <taxon>Pseudomonadati</taxon>
        <taxon>Bacteroidota</taxon>
        <taxon>Sphingobacteriia</taxon>
        <taxon>Sphingobacteriales</taxon>
        <taxon>Sphingobacteriaceae</taxon>
        <taxon>Pedobacter</taxon>
    </lineage>
</organism>
<name>A0A2D1U7B1_9SPHI</name>
<evidence type="ECO:0000259" key="5">
    <source>
        <dbReference type="Pfam" id="PF00140"/>
    </source>
</evidence>
<evidence type="ECO:0000256" key="3">
    <source>
        <dbReference type="ARBA" id="ARBA00023125"/>
    </source>
</evidence>
<feature type="domain" description="RNA polymerase sigma-70 region 4" evidence="8">
    <location>
        <begin position="222"/>
        <end position="275"/>
    </location>
</feature>
<protein>
    <submittedName>
        <fullName evidence="9">RNA polymerase subunit sigma</fullName>
    </submittedName>
</protein>
<feature type="domain" description="RNA polymerase sigma-70 region 1.2" evidence="5">
    <location>
        <begin position="17"/>
        <end position="49"/>
    </location>
</feature>
<dbReference type="OrthoDB" id="743114at2"/>
<feature type="domain" description="RNA polymerase sigma-70 region 3" evidence="6">
    <location>
        <begin position="136"/>
        <end position="208"/>
    </location>
</feature>
<dbReference type="InterPro" id="IPR050239">
    <property type="entry name" value="Sigma-70_RNA_pol_init_factors"/>
</dbReference>
<dbReference type="RefSeq" id="WP_099439368.1">
    <property type="nucleotide sequence ID" value="NZ_CP024091.1"/>
</dbReference>
<dbReference type="PIRSF" id="PIRSF000770">
    <property type="entry name" value="RNA_pol_sigma-SigE/K"/>
    <property type="match status" value="1"/>
</dbReference>
<dbReference type="PRINTS" id="PR00046">
    <property type="entry name" value="SIGMA70FCT"/>
</dbReference>
<evidence type="ECO:0000259" key="7">
    <source>
        <dbReference type="Pfam" id="PF04542"/>
    </source>
</evidence>
<dbReference type="Pfam" id="PF04542">
    <property type="entry name" value="Sigma70_r2"/>
    <property type="match status" value="1"/>
</dbReference>
<dbReference type="InterPro" id="IPR007630">
    <property type="entry name" value="RNA_pol_sigma70_r4"/>
</dbReference>
<proteinExistence type="predicted"/>
<dbReference type="Proteomes" id="UP000223749">
    <property type="component" value="Chromosome"/>
</dbReference>
<dbReference type="KEGG" id="pgs:CPT03_13665"/>
<dbReference type="InterPro" id="IPR007624">
    <property type="entry name" value="RNA_pol_sigma70_r3"/>
</dbReference>
<dbReference type="InterPro" id="IPR009042">
    <property type="entry name" value="RNA_pol_sigma70_r1_2"/>
</dbReference>
<dbReference type="Gene3D" id="1.10.10.10">
    <property type="entry name" value="Winged helix-like DNA-binding domain superfamily/Winged helix DNA-binding domain"/>
    <property type="match status" value="2"/>
</dbReference>
<dbReference type="Gene3D" id="1.10.601.10">
    <property type="entry name" value="RNA Polymerase Primary Sigma Factor"/>
    <property type="match status" value="1"/>
</dbReference>
<keyword evidence="2" id="KW-0731">Sigma factor</keyword>
<evidence type="ECO:0000313" key="9">
    <source>
        <dbReference type="EMBL" id="ATP57444.1"/>
    </source>
</evidence>
<dbReference type="EMBL" id="CP024091">
    <property type="protein sequence ID" value="ATP57444.1"/>
    <property type="molecule type" value="Genomic_DNA"/>
</dbReference>
<accession>A0A2D1U7B1</accession>
<dbReference type="InterPro" id="IPR014284">
    <property type="entry name" value="RNA_pol_sigma-70_dom"/>
</dbReference>